<organism evidence="2 3">
    <name type="scientific">Methylobacter tundripaludum</name>
    <dbReference type="NCBI Taxonomy" id="173365"/>
    <lineage>
        <taxon>Bacteria</taxon>
        <taxon>Pseudomonadati</taxon>
        <taxon>Pseudomonadota</taxon>
        <taxon>Gammaproteobacteria</taxon>
        <taxon>Methylococcales</taxon>
        <taxon>Methylococcaceae</taxon>
        <taxon>Methylobacter</taxon>
    </lineage>
</organism>
<dbReference type="Proteomes" id="UP000240010">
    <property type="component" value="Unassembled WGS sequence"/>
</dbReference>
<dbReference type="RefSeq" id="WP_104428604.1">
    <property type="nucleotide sequence ID" value="NZ_PTIZ01000004.1"/>
</dbReference>
<evidence type="ECO:0000256" key="1">
    <source>
        <dbReference type="SAM" id="SignalP"/>
    </source>
</evidence>
<protein>
    <recommendedName>
        <fullName evidence="4">DUF4124 domain-containing protein</fullName>
    </recommendedName>
</protein>
<name>A0A2S6HF83_9GAMM</name>
<feature type="chain" id="PRO_5015648322" description="DUF4124 domain-containing protein" evidence="1">
    <location>
        <begin position="19"/>
        <end position="325"/>
    </location>
</feature>
<evidence type="ECO:0000313" key="2">
    <source>
        <dbReference type="EMBL" id="PPK76096.1"/>
    </source>
</evidence>
<evidence type="ECO:0008006" key="4">
    <source>
        <dbReference type="Google" id="ProtNLM"/>
    </source>
</evidence>
<gene>
    <name evidence="2" type="ORF">B0F87_104187</name>
</gene>
<dbReference type="EMBL" id="PTIZ01000004">
    <property type="protein sequence ID" value="PPK76096.1"/>
    <property type="molecule type" value="Genomic_DNA"/>
</dbReference>
<proteinExistence type="predicted"/>
<sequence>MKKILFLLITVFCSPVFSGPLPTDDVFDPSSFWYTPIPTSAPLHPNSVNLVTELLRQKATYYGTVNINTSSYSAPVYYTTGTETVQKVTQWDCQKKGYLDDGLKTQWATVPIPDYAVQSAGTDGEMAIYDVATDTYYEFWQARKVNGAWQACWGGRITAASFNTGVFNSYYGTTATSLPFIGGQITAEELQRGEIKHAIGIALVDVANFDVFSWPANRSDGQNPTNVANRIPEGLRFRLDPTINVNALSMSAAGKVIAKAAQIYGFVVWDRAGALSIRAQNSASYTAQGLPNPYPVLFGGLPTYQVLNGLPFNKMQFLPMDYGRP</sequence>
<evidence type="ECO:0000313" key="3">
    <source>
        <dbReference type="Proteomes" id="UP000240010"/>
    </source>
</evidence>
<comment type="caution">
    <text evidence="2">The sequence shown here is derived from an EMBL/GenBank/DDBJ whole genome shotgun (WGS) entry which is preliminary data.</text>
</comment>
<keyword evidence="1" id="KW-0732">Signal</keyword>
<feature type="signal peptide" evidence="1">
    <location>
        <begin position="1"/>
        <end position="18"/>
    </location>
</feature>
<accession>A0A2S6HF83</accession>
<dbReference type="AlphaFoldDB" id="A0A2S6HF83"/>
<reference evidence="2 3" key="1">
    <citation type="submission" date="2018-02" db="EMBL/GenBank/DDBJ databases">
        <title>Subsurface microbial communities from deep shales in Ohio and West Virginia, USA.</title>
        <authorList>
            <person name="Wrighton K."/>
        </authorList>
    </citation>
    <scope>NUCLEOTIDE SEQUENCE [LARGE SCALE GENOMIC DNA]</scope>
    <source>
        <strain evidence="2 3">OWC-DMM</strain>
    </source>
</reference>